<accession>A0A381QMP9</accession>
<sequence>MREYLLMKQIRNTLFFVLFLSIITTGLEAARRSGDGKVLPGIRYKADSGRFDGNRISDDLENNGMLVSHRITGHSGMEWPKGSHKYINYASGLWIAGKVGGDIRTAVAEYGPEFVAGPWGSDQGAAEHQLYIVNKSDLADPLASDDFQNWPADLGAPYVDVDGNGSYNPMPSGTDHPEFIGDQVIWWVMNDGVQSQHSINNTLPVGIEVQMTIWGYDRPDGFGDMMFVKGLIINKGGADVDSTIIGLWADPDLGDAGDDFVGCDTTLSLGFCYNDGADSDYGTDAPAIGYDFFQGPIVESAGDTAFALGRSIPGYRNLEMSSFVKYINGDPVYTDPNDAVEAYNYMSGFLRDGAPFINSETGEPSMFVHPDDPNDNTGAGDGVWVDSDDHASGDRRFLMNAGPFTLAAGDTQEVVFGMLIARGSDALSSITALKQVDQLAQLAYDIQFALPASPTAPDVIVSTEEAGVVLSWDDGVNAVESYTAEDVIDKLPIPESFDTTYTSGWFESDAGLAGVTVLDSVTDYDIATSTWYTLYEYQYIDVIDTTYIGQNTTFTFQGYNVYQLETSSGQGAVKRIATYDLNDGITEIFDDVFDATLGETINRRVQFGTDSGIKRSIYIDNDGLNAGIPLKTNRAYYFGVTAYGYNPYGIPRTLESPTNILTIRPQSGTTSGEAMSSADGSSAIAATHSSGASDGSVNIVVIDPATVTGDDYSVSFRLNDDETTLVWDVKNTTDGTTLISGNPIQGGVDMETKQTVGENANPIVEGLQVMVSGPPNEFKDFYATHNAGGAIDGYAGAAADYNGYPGMGRDNIGSQQTNGSTWFFTTSNSSNKNYEDFYPYITRYTAGYSNPNGGIKHLIPDDFEFRFTADGGKMWDDANGVFIDIPMEVWNVGVVADPADDFQLMPMYWDPDGNGVWDLAAGDHAVSGGSNDPYLESFYVLEHHLQEPGTTGYQAIIDALTADPTSNGAMTGYIWASSPNYLGVPGQITSVVFLNLTFANWNGGSVDDATFPDNVDAVIPETGTVFRVVTTKPNTAEDVFTASTSDYATATMSYDPKMINVWPNPYFATN</sequence>
<organism evidence="2">
    <name type="scientific">marine metagenome</name>
    <dbReference type="NCBI Taxonomy" id="408172"/>
    <lineage>
        <taxon>unclassified sequences</taxon>
        <taxon>metagenomes</taxon>
        <taxon>ecological metagenomes</taxon>
    </lineage>
</organism>
<feature type="region of interest" description="Disordered" evidence="1">
    <location>
        <begin position="664"/>
        <end position="692"/>
    </location>
</feature>
<evidence type="ECO:0000313" key="2">
    <source>
        <dbReference type="EMBL" id="SUZ80622.1"/>
    </source>
</evidence>
<proteinExistence type="predicted"/>
<evidence type="ECO:0000256" key="1">
    <source>
        <dbReference type="SAM" id="MobiDB-lite"/>
    </source>
</evidence>
<dbReference type="AlphaFoldDB" id="A0A381QMP9"/>
<feature type="non-terminal residue" evidence="2">
    <location>
        <position position="1070"/>
    </location>
</feature>
<protein>
    <submittedName>
        <fullName evidence="2">Uncharacterized protein</fullName>
    </submittedName>
</protein>
<name>A0A381QMP9_9ZZZZ</name>
<gene>
    <name evidence="2" type="ORF">METZ01_LOCUS33476</name>
</gene>
<feature type="compositionally biased region" description="Polar residues" evidence="1">
    <location>
        <begin position="664"/>
        <end position="680"/>
    </location>
</feature>
<reference evidence="2" key="1">
    <citation type="submission" date="2018-05" db="EMBL/GenBank/DDBJ databases">
        <authorList>
            <person name="Lanie J.A."/>
            <person name="Ng W.-L."/>
            <person name="Kazmierczak K.M."/>
            <person name="Andrzejewski T.M."/>
            <person name="Davidsen T.M."/>
            <person name="Wayne K.J."/>
            <person name="Tettelin H."/>
            <person name="Glass J.I."/>
            <person name="Rusch D."/>
            <person name="Podicherti R."/>
            <person name="Tsui H.-C.T."/>
            <person name="Winkler M.E."/>
        </authorList>
    </citation>
    <scope>NUCLEOTIDE SEQUENCE</scope>
</reference>
<dbReference type="EMBL" id="UINC01001435">
    <property type="protein sequence ID" value="SUZ80622.1"/>
    <property type="molecule type" value="Genomic_DNA"/>
</dbReference>